<keyword evidence="2" id="KW-0520">NAD</keyword>
<feature type="domain" description="D-isomer specific 2-hydroxyacid dehydrogenase NAD-binding" evidence="3">
    <location>
        <begin position="116"/>
        <end position="288"/>
    </location>
</feature>
<dbReference type="SUPFAM" id="SSF51735">
    <property type="entry name" value="NAD(P)-binding Rossmann-fold domains"/>
    <property type="match status" value="1"/>
</dbReference>
<dbReference type="PANTHER" id="PTHR43333">
    <property type="entry name" value="2-HACID_DH_C DOMAIN-CONTAINING PROTEIN"/>
    <property type="match status" value="1"/>
</dbReference>
<gene>
    <name evidence="4" type="ORF">SAMN02745775_10514</name>
</gene>
<dbReference type="AlphaFoldDB" id="A0A1I4B6F8"/>
<evidence type="ECO:0000256" key="2">
    <source>
        <dbReference type="ARBA" id="ARBA00023027"/>
    </source>
</evidence>
<dbReference type="PANTHER" id="PTHR43333:SF1">
    <property type="entry name" value="D-ISOMER SPECIFIC 2-HYDROXYACID DEHYDROGENASE NAD-BINDING DOMAIN-CONTAINING PROTEIN"/>
    <property type="match status" value="1"/>
</dbReference>
<dbReference type="EMBL" id="FOSQ01000005">
    <property type="protein sequence ID" value="SFK64365.1"/>
    <property type="molecule type" value="Genomic_DNA"/>
</dbReference>
<organism evidence="4 5">
    <name type="scientific">Falsiroseomonas stagni DSM 19981</name>
    <dbReference type="NCBI Taxonomy" id="1123062"/>
    <lineage>
        <taxon>Bacteria</taxon>
        <taxon>Pseudomonadati</taxon>
        <taxon>Pseudomonadota</taxon>
        <taxon>Alphaproteobacteria</taxon>
        <taxon>Acetobacterales</taxon>
        <taxon>Roseomonadaceae</taxon>
        <taxon>Falsiroseomonas</taxon>
    </lineage>
</organism>
<evidence type="ECO:0000313" key="5">
    <source>
        <dbReference type="Proteomes" id="UP000199473"/>
    </source>
</evidence>
<proteinExistence type="predicted"/>
<reference evidence="4 5" key="1">
    <citation type="submission" date="2016-10" db="EMBL/GenBank/DDBJ databases">
        <authorList>
            <person name="de Groot N.N."/>
        </authorList>
    </citation>
    <scope>NUCLEOTIDE SEQUENCE [LARGE SCALE GENOMIC DNA]</scope>
    <source>
        <strain evidence="4 5">DSM 19981</strain>
    </source>
</reference>
<evidence type="ECO:0000313" key="4">
    <source>
        <dbReference type="EMBL" id="SFK64365.1"/>
    </source>
</evidence>
<dbReference type="GO" id="GO:0016491">
    <property type="term" value="F:oxidoreductase activity"/>
    <property type="evidence" value="ECO:0007669"/>
    <property type="project" value="UniProtKB-KW"/>
</dbReference>
<keyword evidence="5" id="KW-1185">Reference proteome</keyword>
<dbReference type="SUPFAM" id="SSF52283">
    <property type="entry name" value="Formate/glycerate dehydrogenase catalytic domain-like"/>
    <property type="match status" value="1"/>
</dbReference>
<evidence type="ECO:0000259" key="3">
    <source>
        <dbReference type="Pfam" id="PF02826"/>
    </source>
</evidence>
<dbReference type="OrthoDB" id="9793626at2"/>
<dbReference type="RefSeq" id="WP_092960561.1">
    <property type="nucleotide sequence ID" value="NZ_FOSQ01000005.1"/>
</dbReference>
<name>A0A1I4B6F8_9PROT</name>
<keyword evidence="1" id="KW-0560">Oxidoreductase</keyword>
<dbReference type="InterPro" id="IPR036291">
    <property type="entry name" value="NAD(P)-bd_dom_sf"/>
</dbReference>
<dbReference type="Pfam" id="PF02826">
    <property type="entry name" value="2-Hacid_dh_C"/>
    <property type="match status" value="1"/>
</dbReference>
<dbReference type="STRING" id="1123062.SAMN02745775_10514"/>
<dbReference type="InterPro" id="IPR006140">
    <property type="entry name" value="D-isomer_DH_NAD-bd"/>
</dbReference>
<dbReference type="GO" id="GO:0051287">
    <property type="term" value="F:NAD binding"/>
    <property type="evidence" value="ECO:0007669"/>
    <property type="project" value="InterPro"/>
</dbReference>
<evidence type="ECO:0000256" key="1">
    <source>
        <dbReference type="ARBA" id="ARBA00023002"/>
    </source>
</evidence>
<sequence>MALRLHAQVNPASLQAAEFDAARWQRWVAEGAGAGVIATHSADPSDLDAALAETEVLFLVGSAPLHDLPRRAPRLRWVSSSSAGVEWLLKAGLPPAVTLTNASGTHIPKAAEYSLAAVLMLNNFIPAMVTAQRAHRWAPRSGGTVAGKRVLILGMGALGGAAADALAAQGMVVLGNSRSGRPHPSVMEMSRGDGFRSQLPRADFLIIALPLTPDTHGLIDRAALDLLPPQAGVVNIGRGEILDADALAAKLRDGTLGGAVLDALPQEPLPADSPLWDTPNLIITPHCGLYDPTAYAERCLRAFFANLSRFRAGEALHQVVCLDRGY</sequence>
<dbReference type="Proteomes" id="UP000199473">
    <property type="component" value="Unassembled WGS sequence"/>
</dbReference>
<protein>
    <submittedName>
        <fullName evidence="4">Phosphoglycerate dehydrogenase</fullName>
    </submittedName>
</protein>
<accession>A0A1I4B6F8</accession>
<dbReference type="Gene3D" id="3.40.50.720">
    <property type="entry name" value="NAD(P)-binding Rossmann-like Domain"/>
    <property type="match status" value="2"/>
</dbReference>